<name>A0A6N3A4H4_9FIRM</name>
<evidence type="ECO:0000313" key="5">
    <source>
        <dbReference type="EMBL" id="VYT84796.1"/>
    </source>
</evidence>
<keyword evidence="3" id="KW-0175">Coiled coil</keyword>
<evidence type="ECO:0000256" key="3">
    <source>
        <dbReference type="SAM" id="Coils"/>
    </source>
</evidence>
<dbReference type="InterPro" id="IPR038109">
    <property type="entry name" value="DNA_bind_recomb_sf"/>
</dbReference>
<dbReference type="RefSeq" id="WP_412948697.1">
    <property type="nucleotide sequence ID" value="NZ_CACRTL010000019.1"/>
</dbReference>
<dbReference type="PANTHER" id="PTHR30461:SF2">
    <property type="entry name" value="SERINE RECOMBINASE PINE-RELATED"/>
    <property type="match status" value="1"/>
</dbReference>
<feature type="domain" description="Recombinase" evidence="4">
    <location>
        <begin position="1"/>
        <end position="114"/>
    </location>
</feature>
<evidence type="ECO:0000256" key="1">
    <source>
        <dbReference type="ARBA" id="ARBA00023125"/>
    </source>
</evidence>
<keyword evidence="1" id="KW-0238">DNA-binding</keyword>
<gene>
    <name evidence="5" type="ORF">CRLFYP8_02334</name>
</gene>
<evidence type="ECO:0000256" key="2">
    <source>
        <dbReference type="ARBA" id="ARBA00023172"/>
    </source>
</evidence>
<proteinExistence type="predicted"/>
<dbReference type="GO" id="GO:0000150">
    <property type="term" value="F:DNA strand exchange activity"/>
    <property type="evidence" value="ECO:0007669"/>
    <property type="project" value="InterPro"/>
</dbReference>
<dbReference type="InterPro" id="IPR011109">
    <property type="entry name" value="DNA_bind_recombinase_dom"/>
</dbReference>
<sequence>MFRLTLDGKSQYEVAKYFNKKGYATGMTYYKTGRIYREDGDPQWNKATISKMLINRAYTGTLVQGVKQQNLAKGIKRHYVDEDKRIIYENAHEPIISKEDFEKVQKGRKERLQNHPFGAKPHDFERETENRYKGLVFNNATGKQLYRRTRIYGKNHDRLFYSFQNDTCTGKIENEDKVFIMERDLDKAISDKVAECIMQASNKSKLMDRVSKRFEENIKETTKDISKLKANREKEELMIQKVYEEYSLGKVNRDEYLLKREIALSHIATIDNEIVAIENTVKDLEKEKRKSIRWIKDLYSAKKLKKLTSDLIHSLVAKVIVYGNHNFEIIFKFDIEHLMGGASND</sequence>
<protein>
    <submittedName>
        <fullName evidence="5">Recombinase</fullName>
    </submittedName>
</protein>
<accession>A0A6N3A4H4</accession>
<evidence type="ECO:0000259" key="4">
    <source>
        <dbReference type="PROSITE" id="PS51737"/>
    </source>
</evidence>
<dbReference type="Pfam" id="PF07508">
    <property type="entry name" value="Recombinase"/>
    <property type="match status" value="1"/>
</dbReference>
<dbReference type="PROSITE" id="PS51737">
    <property type="entry name" value="RECOMBINASE_DNA_BIND"/>
    <property type="match status" value="1"/>
</dbReference>
<dbReference type="PANTHER" id="PTHR30461">
    <property type="entry name" value="DNA-INVERTASE FROM LAMBDOID PROPHAGE"/>
    <property type="match status" value="1"/>
</dbReference>
<dbReference type="AlphaFoldDB" id="A0A6N3A4H4"/>
<dbReference type="GO" id="GO:0003677">
    <property type="term" value="F:DNA binding"/>
    <property type="evidence" value="ECO:0007669"/>
    <property type="project" value="UniProtKB-KW"/>
</dbReference>
<reference evidence="5" key="1">
    <citation type="submission" date="2019-11" db="EMBL/GenBank/DDBJ databases">
        <authorList>
            <person name="Feng L."/>
        </authorList>
    </citation>
    <scope>NUCLEOTIDE SEQUENCE</scope>
    <source>
        <strain evidence="5">CramosumLFYP8</strain>
    </source>
</reference>
<dbReference type="InterPro" id="IPR050639">
    <property type="entry name" value="SSR_resolvase"/>
</dbReference>
<organism evidence="5">
    <name type="scientific">Thomasclavelia ramosa</name>
    <dbReference type="NCBI Taxonomy" id="1547"/>
    <lineage>
        <taxon>Bacteria</taxon>
        <taxon>Bacillati</taxon>
        <taxon>Bacillota</taxon>
        <taxon>Erysipelotrichia</taxon>
        <taxon>Erysipelotrichales</taxon>
        <taxon>Coprobacillaceae</taxon>
        <taxon>Thomasclavelia</taxon>
    </lineage>
</organism>
<feature type="coiled-coil region" evidence="3">
    <location>
        <begin position="211"/>
        <end position="287"/>
    </location>
</feature>
<keyword evidence="2" id="KW-0233">DNA recombination</keyword>
<dbReference type="EMBL" id="CACRTL010000019">
    <property type="protein sequence ID" value="VYT84796.1"/>
    <property type="molecule type" value="Genomic_DNA"/>
</dbReference>
<dbReference type="Gene3D" id="3.90.1750.20">
    <property type="entry name" value="Putative Large Serine Recombinase, Chain B, Domain 2"/>
    <property type="match status" value="1"/>
</dbReference>